<accession>A0A4C1TES5</accession>
<sequence length="121" mass="13906">MDERENRLSIASVKALLLTQFNLKTTSCEDFHKIVIKDEQLLAISGSKNLEDANDDGIDFHVSTCDTKNIRHLKKQLRGNTRKVVVNEIKCKSTYMWRRQKADEVMGFGDDEPADLPKKMH</sequence>
<dbReference type="EMBL" id="BGZK01000052">
    <property type="protein sequence ID" value="GBP12595.1"/>
    <property type="molecule type" value="Genomic_DNA"/>
</dbReference>
<evidence type="ECO:0000313" key="2">
    <source>
        <dbReference type="Proteomes" id="UP000299102"/>
    </source>
</evidence>
<name>A0A4C1TES5_EUMVA</name>
<comment type="caution">
    <text evidence="1">The sequence shown here is derived from an EMBL/GenBank/DDBJ whole genome shotgun (WGS) entry which is preliminary data.</text>
</comment>
<dbReference type="OrthoDB" id="8065135at2759"/>
<dbReference type="AlphaFoldDB" id="A0A4C1TES5"/>
<proteinExistence type="predicted"/>
<keyword evidence="2" id="KW-1185">Reference proteome</keyword>
<organism evidence="1 2">
    <name type="scientific">Eumeta variegata</name>
    <name type="common">Bagworm moth</name>
    <name type="synonym">Eumeta japonica</name>
    <dbReference type="NCBI Taxonomy" id="151549"/>
    <lineage>
        <taxon>Eukaryota</taxon>
        <taxon>Metazoa</taxon>
        <taxon>Ecdysozoa</taxon>
        <taxon>Arthropoda</taxon>
        <taxon>Hexapoda</taxon>
        <taxon>Insecta</taxon>
        <taxon>Pterygota</taxon>
        <taxon>Neoptera</taxon>
        <taxon>Endopterygota</taxon>
        <taxon>Lepidoptera</taxon>
        <taxon>Glossata</taxon>
        <taxon>Ditrysia</taxon>
        <taxon>Tineoidea</taxon>
        <taxon>Psychidae</taxon>
        <taxon>Oiketicinae</taxon>
        <taxon>Eumeta</taxon>
    </lineage>
</organism>
<reference evidence="1 2" key="1">
    <citation type="journal article" date="2019" name="Commun. Biol.">
        <title>The bagworm genome reveals a unique fibroin gene that provides high tensile strength.</title>
        <authorList>
            <person name="Kono N."/>
            <person name="Nakamura H."/>
            <person name="Ohtoshi R."/>
            <person name="Tomita M."/>
            <person name="Numata K."/>
            <person name="Arakawa K."/>
        </authorList>
    </citation>
    <scope>NUCLEOTIDE SEQUENCE [LARGE SCALE GENOMIC DNA]</scope>
</reference>
<gene>
    <name evidence="1" type="ORF">EVAR_10257_1</name>
</gene>
<protein>
    <submittedName>
        <fullName evidence="1">Uncharacterized protein</fullName>
    </submittedName>
</protein>
<evidence type="ECO:0000313" key="1">
    <source>
        <dbReference type="EMBL" id="GBP12595.1"/>
    </source>
</evidence>
<dbReference type="Proteomes" id="UP000299102">
    <property type="component" value="Unassembled WGS sequence"/>
</dbReference>